<proteinExistence type="predicted"/>
<protein>
    <submittedName>
        <fullName evidence="2">Uncharacterized protein</fullName>
    </submittedName>
</protein>
<dbReference type="AlphaFoldDB" id="A0A4S8LWM1"/>
<sequence>MSSVHLPPLTRTLRPLNERRVAYVVAHADPQPQGNPQDQPLDEESRYTTRTENKRNKDRLVAKRTARPRSGEGPETTRSRSLSISSYEMKGTPLSTGSGEGRETTRSRSYQYLEVDQNNVTHVVEGFRLDRTPDPTVYAVGSTLFSTLEGSLSACQVGNVSEHIERLSIKILVKYLTPDEVWVLVGTLGSDKPFAKFLAKDVSFNKDWQEFRVNTTWVRHEFGEQVERLTRFRIVVPPTDQPGLLDAVEFKVQTPGVEWERDWEYAYNEFKDLDSSHFLFDHDLD</sequence>
<evidence type="ECO:0000313" key="3">
    <source>
        <dbReference type="Proteomes" id="UP000297245"/>
    </source>
</evidence>
<accession>A0A4S8LWM1</accession>
<feature type="region of interest" description="Disordered" evidence="1">
    <location>
        <begin position="22"/>
        <end position="106"/>
    </location>
</feature>
<name>A0A4S8LWM1_DENBC</name>
<keyword evidence="3" id="KW-1185">Reference proteome</keyword>
<feature type="compositionally biased region" description="Low complexity" evidence="1">
    <location>
        <begin position="29"/>
        <end position="39"/>
    </location>
</feature>
<dbReference type="Proteomes" id="UP000297245">
    <property type="component" value="Unassembled WGS sequence"/>
</dbReference>
<dbReference type="EMBL" id="ML179233">
    <property type="protein sequence ID" value="THU94059.1"/>
    <property type="molecule type" value="Genomic_DNA"/>
</dbReference>
<feature type="compositionally biased region" description="Basic and acidic residues" evidence="1">
    <location>
        <begin position="43"/>
        <end position="61"/>
    </location>
</feature>
<organism evidence="2 3">
    <name type="scientific">Dendrothele bispora (strain CBS 962.96)</name>
    <dbReference type="NCBI Taxonomy" id="1314807"/>
    <lineage>
        <taxon>Eukaryota</taxon>
        <taxon>Fungi</taxon>
        <taxon>Dikarya</taxon>
        <taxon>Basidiomycota</taxon>
        <taxon>Agaricomycotina</taxon>
        <taxon>Agaricomycetes</taxon>
        <taxon>Agaricomycetidae</taxon>
        <taxon>Agaricales</taxon>
        <taxon>Agaricales incertae sedis</taxon>
        <taxon>Dendrothele</taxon>
    </lineage>
</organism>
<evidence type="ECO:0000256" key="1">
    <source>
        <dbReference type="SAM" id="MobiDB-lite"/>
    </source>
</evidence>
<gene>
    <name evidence="2" type="ORF">K435DRAFT_860963</name>
</gene>
<feature type="compositionally biased region" description="Basic and acidic residues" evidence="1">
    <location>
        <begin position="69"/>
        <end position="78"/>
    </location>
</feature>
<reference evidence="2 3" key="1">
    <citation type="journal article" date="2019" name="Nat. Ecol. Evol.">
        <title>Megaphylogeny resolves global patterns of mushroom evolution.</title>
        <authorList>
            <person name="Varga T."/>
            <person name="Krizsan K."/>
            <person name="Foldi C."/>
            <person name="Dima B."/>
            <person name="Sanchez-Garcia M."/>
            <person name="Sanchez-Ramirez S."/>
            <person name="Szollosi G.J."/>
            <person name="Szarkandi J.G."/>
            <person name="Papp V."/>
            <person name="Albert L."/>
            <person name="Andreopoulos W."/>
            <person name="Angelini C."/>
            <person name="Antonin V."/>
            <person name="Barry K.W."/>
            <person name="Bougher N.L."/>
            <person name="Buchanan P."/>
            <person name="Buyck B."/>
            <person name="Bense V."/>
            <person name="Catcheside P."/>
            <person name="Chovatia M."/>
            <person name="Cooper J."/>
            <person name="Damon W."/>
            <person name="Desjardin D."/>
            <person name="Finy P."/>
            <person name="Geml J."/>
            <person name="Haridas S."/>
            <person name="Hughes K."/>
            <person name="Justo A."/>
            <person name="Karasinski D."/>
            <person name="Kautmanova I."/>
            <person name="Kiss B."/>
            <person name="Kocsube S."/>
            <person name="Kotiranta H."/>
            <person name="LaButti K.M."/>
            <person name="Lechner B.E."/>
            <person name="Liimatainen K."/>
            <person name="Lipzen A."/>
            <person name="Lukacs Z."/>
            <person name="Mihaltcheva S."/>
            <person name="Morgado L.N."/>
            <person name="Niskanen T."/>
            <person name="Noordeloos M.E."/>
            <person name="Ohm R.A."/>
            <person name="Ortiz-Santana B."/>
            <person name="Ovrebo C."/>
            <person name="Racz N."/>
            <person name="Riley R."/>
            <person name="Savchenko A."/>
            <person name="Shiryaev A."/>
            <person name="Soop K."/>
            <person name="Spirin V."/>
            <person name="Szebenyi C."/>
            <person name="Tomsovsky M."/>
            <person name="Tulloss R.E."/>
            <person name="Uehling J."/>
            <person name="Grigoriev I.V."/>
            <person name="Vagvolgyi C."/>
            <person name="Papp T."/>
            <person name="Martin F.M."/>
            <person name="Miettinen O."/>
            <person name="Hibbett D.S."/>
            <person name="Nagy L.G."/>
        </authorList>
    </citation>
    <scope>NUCLEOTIDE SEQUENCE [LARGE SCALE GENOMIC DNA]</scope>
    <source>
        <strain evidence="2 3">CBS 962.96</strain>
    </source>
</reference>
<evidence type="ECO:0000313" key="2">
    <source>
        <dbReference type="EMBL" id="THU94059.1"/>
    </source>
</evidence>